<dbReference type="AlphaFoldDB" id="A0A0R2JH57"/>
<keyword evidence="2" id="KW-0472">Membrane</keyword>
<feature type="region of interest" description="Disordered" evidence="1">
    <location>
        <begin position="286"/>
        <end position="307"/>
    </location>
</feature>
<evidence type="ECO:0000313" key="4">
    <source>
        <dbReference type="EMBL" id="KRN76680.1"/>
    </source>
</evidence>
<keyword evidence="5" id="KW-1185">Reference proteome</keyword>
<reference evidence="4 5" key="1">
    <citation type="journal article" date="2015" name="Genome Announc.">
        <title>Expanding the biotechnology potential of lactobacilli through comparative genomics of 213 strains and associated genera.</title>
        <authorList>
            <person name="Sun Z."/>
            <person name="Harris H.M."/>
            <person name="McCann A."/>
            <person name="Guo C."/>
            <person name="Argimon S."/>
            <person name="Zhang W."/>
            <person name="Yang X."/>
            <person name="Jeffery I.B."/>
            <person name="Cooney J.C."/>
            <person name="Kagawa T.F."/>
            <person name="Liu W."/>
            <person name="Song Y."/>
            <person name="Salvetti E."/>
            <person name="Wrobel A."/>
            <person name="Rasinkangas P."/>
            <person name="Parkhill J."/>
            <person name="Rea M.C."/>
            <person name="O'Sullivan O."/>
            <person name="Ritari J."/>
            <person name="Douillard F.P."/>
            <person name="Paul Ross R."/>
            <person name="Yang R."/>
            <person name="Briner A.E."/>
            <person name="Felis G.E."/>
            <person name="de Vos W.M."/>
            <person name="Barrangou R."/>
            <person name="Klaenhammer T.R."/>
            <person name="Caufield P.W."/>
            <person name="Cui Y."/>
            <person name="Zhang H."/>
            <person name="O'Toole P.W."/>
        </authorList>
    </citation>
    <scope>NUCLEOTIDE SEQUENCE [LARGE SCALE GENOMIC DNA]</scope>
    <source>
        <strain evidence="4 5">DSM 20014</strain>
    </source>
</reference>
<evidence type="ECO:0000256" key="1">
    <source>
        <dbReference type="SAM" id="MobiDB-lite"/>
    </source>
</evidence>
<gene>
    <name evidence="4" type="ORF">IV67_GL000185</name>
</gene>
<evidence type="ECO:0000256" key="2">
    <source>
        <dbReference type="SAM" id="Phobius"/>
    </source>
</evidence>
<sequence length="324" mass="35895">MNLKKPLIIGGILSVVGIGMMVTTYQDANFNLTYQKGRGLETVDVRQNQQSFDTKDIKNLDVDVKNSEVQVRQGDSDKWKVETVAYSGVQSSVNVTDGTLKVTAPTDKPKLIMSTGSTSGHFDDSYNSDLNNADTVIIVPKDVNIENVRVDGRDGGIILERINAKHTNINLADGGARLEHVNGDTLKYRGQDGRMHLENVDLKSMDVSGDNLVVSGTNLKLQEASQVKMSDGKFWMDRVQAPGFDLQADGNVHFNAKYDEDTDEFTEKGTHEAKRGDQDKALKIEAGSGKIGVNEHKGLPNDYNDGFYYENYEEYDDEDDDDEN</sequence>
<keyword evidence="2" id="KW-0812">Transmembrane</keyword>
<comment type="caution">
    <text evidence="4">The sequence shown here is derived from an EMBL/GenBank/DDBJ whole genome shotgun (WGS) entry which is preliminary data.</text>
</comment>
<organism evidence="4 5">
    <name type="scientific">Weissella minor</name>
    <dbReference type="NCBI Taxonomy" id="1620"/>
    <lineage>
        <taxon>Bacteria</taxon>
        <taxon>Bacillati</taxon>
        <taxon>Bacillota</taxon>
        <taxon>Bacilli</taxon>
        <taxon>Lactobacillales</taxon>
        <taxon>Lactobacillaceae</taxon>
        <taxon>Weissella</taxon>
    </lineage>
</organism>
<protein>
    <recommendedName>
        <fullName evidence="3">DUF4097 domain-containing protein</fullName>
    </recommendedName>
</protein>
<dbReference type="EMBL" id="JQCD01000024">
    <property type="protein sequence ID" value="KRN76680.1"/>
    <property type="molecule type" value="Genomic_DNA"/>
</dbReference>
<dbReference type="STRING" id="1620.IV67_GL000185"/>
<feature type="transmembrane region" description="Helical" evidence="2">
    <location>
        <begin position="7"/>
        <end position="25"/>
    </location>
</feature>
<name>A0A0R2JH57_9LACO</name>
<accession>A0A0R2JH57</accession>
<keyword evidence="2" id="KW-1133">Transmembrane helix</keyword>
<dbReference type="RefSeq" id="WP_057787271.1">
    <property type="nucleotide sequence ID" value="NZ_JQCD01000024.1"/>
</dbReference>
<proteinExistence type="predicted"/>
<feature type="region of interest" description="Disordered" evidence="1">
    <location>
        <begin position="262"/>
        <end position="281"/>
    </location>
</feature>
<feature type="domain" description="DUF4097" evidence="3">
    <location>
        <begin position="57"/>
        <end position="236"/>
    </location>
</feature>
<dbReference type="InterPro" id="IPR025164">
    <property type="entry name" value="Toastrack_DUF4097"/>
</dbReference>
<dbReference type="Pfam" id="PF13349">
    <property type="entry name" value="DUF4097"/>
    <property type="match status" value="1"/>
</dbReference>
<dbReference type="Proteomes" id="UP000051673">
    <property type="component" value="Unassembled WGS sequence"/>
</dbReference>
<feature type="compositionally biased region" description="Basic and acidic residues" evidence="1">
    <location>
        <begin position="265"/>
        <end position="281"/>
    </location>
</feature>
<evidence type="ECO:0000313" key="5">
    <source>
        <dbReference type="Proteomes" id="UP000051673"/>
    </source>
</evidence>
<evidence type="ECO:0000259" key="3">
    <source>
        <dbReference type="Pfam" id="PF13349"/>
    </source>
</evidence>
<dbReference type="OrthoDB" id="2149341at2"/>
<dbReference type="PATRIC" id="fig|1620.3.peg.189"/>